<dbReference type="Gene3D" id="2.40.128.270">
    <property type="match status" value="1"/>
</dbReference>
<organism evidence="2 3">
    <name type="scientific">Polaribacter sejongensis</name>
    <dbReference type="NCBI Taxonomy" id="985043"/>
    <lineage>
        <taxon>Bacteria</taxon>
        <taxon>Pseudomonadati</taxon>
        <taxon>Bacteroidota</taxon>
        <taxon>Flavobacteriia</taxon>
        <taxon>Flavobacteriales</taxon>
        <taxon>Flavobacteriaceae</taxon>
    </lineage>
</organism>
<evidence type="ECO:0000259" key="1">
    <source>
        <dbReference type="Pfam" id="PF03724"/>
    </source>
</evidence>
<dbReference type="PANTHER" id="PTHR35535">
    <property type="entry name" value="HEAT SHOCK PROTEIN HSLJ"/>
    <property type="match status" value="1"/>
</dbReference>
<dbReference type="InterPro" id="IPR005184">
    <property type="entry name" value="DUF306_Meta_HslJ"/>
</dbReference>
<dbReference type="Proteomes" id="UP000232721">
    <property type="component" value="Chromosome"/>
</dbReference>
<feature type="domain" description="DUF306" evidence="1">
    <location>
        <begin position="32"/>
        <end position="143"/>
    </location>
</feature>
<evidence type="ECO:0000313" key="3">
    <source>
        <dbReference type="Proteomes" id="UP000232721"/>
    </source>
</evidence>
<dbReference type="Pfam" id="PF03724">
    <property type="entry name" value="META"/>
    <property type="match status" value="1"/>
</dbReference>
<proteinExistence type="predicted"/>
<dbReference type="PANTHER" id="PTHR35535:SF1">
    <property type="entry name" value="HEAT SHOCK PROTEIN HSLJ"/>
    <property type="match status" value="1"/>
</dbReference>
<gene>
    <name evidence="2" type="ORF">BTO15_00575</name>
</gene>
<keyword evidence="3" id="KW-1185">Reference proteome</keyword>
<protein>
    <recommendedName>
        <fullName evidence="1">DUF306 domain-containing protein</fullName>
    </recommendedName>
</protein>
<dbReference type="InterPro" id="IPR053147">
    <property type="entry name" value="Hsp_HslJ-like"/>
</dbReference>
<dbReference type="RefSeq" id="WP_208889989.1">
    <property type="nucleotide sequence ID" value="NZ_CP019336.1"/>
</dbReference>
<accession>A0ABN5F3F3</accession>
<name>A0ABN5F3F3_9FLAO</name>
<dbReference type="InterPro" id="IPR038670">
    <property type="entry name" value="HslJ-like_sf"/>
</dbReference>
<reference evidence="2 3" key="1">
    <citation type="submission" date="2017-02" db="EMBL/GenBank/DDBJ databases">
        <title>Trade-off between light-utilization and light-protection in marine flavobacteria.</title>
        <authorList>
            <person name="Kumagai Y."/>
            <person name="Yoshizawa S."/>
            <person name="Kogure K."/>
            <person name="Iwasaki W."/>
        </authorList>
    </citation>
    <scope>NUCLEOTIDE SEQUENCE [LARGE SCALE GENOMIC DNA]</scope>
    <source>
        <strain evidence="2 3">KCTC 23670</strain>
    </source>
</reference>
<sequence length="147" mass="16594">MKTKLIIVFTMIAMITISCNSDKKKNKDTLTNSITEKHWQLKTLEGQDVAKADNLEREIFITLNTDTNSLTGFTGCNTISGEFILKEGNRIEFKKMLTTLKMCPDTAVNESELLKIFEIADNYTIKDNILSLNLGRRAPLAVFEAIE</sequence>
<dbReference type="PROSITE" id="PS51257">
    <property type="entry name" value="PROKAR_LIPOPROTEIN"/>
    <property type="match status" value="1"/>
</dbReference>
<dbReference type="EMBL" id="CP019336">
    <property type="protein sequence ID" value="AUC20697.1"/>
    <property type="molecule type" value="Genomic_DNA"/>
</dbReference>
<evidence type="ECO:0000313" key="2">
    <source>
        <dbReference type="EMBL" id="AUC20697.1"/>
    </source>
</evidence>